<keyword evidence="6" id="KW-1185">Reference proteome</keyword>
<dbReference type="PANTHER" id="PTHR19134">
    <property type="entry name" value="RECEPTOR-TYPE TYROSINE-PROTEIN PHOSPHATASE"/>
    <property type="match status" value="1"/>
</dbReference>
<feature type="region of interest" description="Disordered" evidence="1">
    <location>
        <begin position="354"/>
        <end position="376"/>
    </location>
</feature>
<dbReference type="Proteomes" id="UP000245119">
    <property type="component" value="Linkage Group LG7"/>
</dbReference>
<keyword evidence="2" id="KW-0812">Transmembrane</keyword>
<accession>A0A2T7P0I7</accession>
<dbReference type="SUPFAM" id="SSF52799">
    <property type="entry name" value="(Phosphotyrosine protein) phosphatases II"/>
    <property type="match status" value="2"/>
</dbReference>
<dbReference type="OrthoDB" id="6118243at2759"/>
<comment type="caution">
    <text evidence="5">The sequence shown here is derived from an EMBL/GenBank/DDBJ whole genome shotgun (WGS) entry which is preliminary data.</text>
</comment>
<organism evidence="5 6">
    <name type="scientific">Pomacea canaliculata</name>
    <name type="common">Golden apple snail</name>
    <dbReference type="NCBI Taxonomy" id="400727"/>
    <lineage>
        <taxon>Eukaryota</taxon>
        <taxon>Metazoa</taxon>
        <taxon>Spiralia</taxon>
        <taxon>Lophotrochozoa</taxon>
        <taxon>Mollusca</taxon>
        <taxon>Gastropoda</taxon>
        <taxon>Caenogastropoda</taxon>
        <taxon>Architaenioglossa</taxon>
        <taxon>Ampullarioidea</taxon>
        <taxon>Ampullariidae</taxon>
        <taxon>Pomacea</taxon>
    </lineage>
</organism>
<gene>
    <name evidence="5" type="ORF">C0Q70_12086</name>
</gene>
<keyword evidence="2" id="KW-0472">Membrane</keyword>
<keyword evidence="2" id="KW-1133">Transmembrane helix</keyword>
<feature type="chain" id="PRO_5015698927" description="Tyrosine-protein phosphatase domain-containing protein" evidence="3">
    <location>
        <begin position="29"/>
        <end position="882"/>
    </location>
</feature>
<feature type="compositionally biased region" description="Basic and acidic residues" evidence="1">
    <location>
        <begin position="362"/>
        <end position="371"/>
    </location>
</feature>
<evidence type="ECO:0000313" key="5">
    <source>
        <dbReference type="EMBL" id="PVD26938.1"/>
    </source>
</evidence>
<dbReference type="SMART" id="SM00194">
    <property type="entry name" value="PTPc"/>
    <property type="match status" value="1"/>
</dbReference>
<reference evidence="5 6" key="1">
    <citation type="submission" date="2018-04" db="EMBL/GenBank/DDBJ databases">
        <title>The genome of golden apple snail Pomacea canaliculata provides insight into stress tolerance and invasive adaptation.</title>
        <authorList>
            <person name="Liu C."/>
            <person name="Liu B."/>
            <person name="Ren Y."/>
            <person name="Zhang Y."/>
            <person name="Wang H."/>
            <person name="Li S."/>
            <person name="Jiang F."/>
            <person name="Yin L."/>
            <person name="Zhang G."/>
            <person name="Qian W."/>
            <person name="Fan W."/>
        </authorList>
    </citation>
    <scope>NUCLEOTIDE SEQUENCE [LARGE SCALE GENOMIC DNA]</scope>
    <source>
        <strain evidence="5">SZHN2017</strain>
        <tissue evidence="5">Muscle</tissue>
    </source>
</reference>
<dbReference type="GO" id="GO:0008045">
    <property type="term" value="P:motor neuron axon guidance"/>
    <property type="evidence" value="ECO:0007669"/>
    <property type="project" value="TreeGrafter"/>
</dbReference>
<evidence type="ECO:0000313" key="6">
    <source>
        <dbReference type="Proteomes" id="UP000245119"/>
    </source>
</evidence>
<dbReference type="GO" id="GO:0004725">
    <property type="term" value="F:protein tyrosine phosphatase activity"/>
    <property type="evidence" value="ECO:0007669"/>
    <property type="project" value="UniProtKB-EC"/>
</dbReference>
<keyword evidence="3" id="KW-0732">Signal</keyword>
<feature type="signal peptide" evidence="3">
    <location>
        <begin position="1"/>
        <end position="28"/>
    </location>
</feature>
<dbReference type="PRINTS" id="PR00700">
    <property type="entry name" value="PRTYPHPHTASE"/>
</dbReference>
<sequence length="882" mass="99173">MGCGADKRGSLCRVLYLFFVAGFATADAQEGNVALGGFNTLRKSTVTVDGEKCYKFPSDNKPPVTTVTPCERQLRGRRVRLQKDTTQDTLDYFCLCEFEVWVCDLFKYGPDCEYKCGSCKDNVSCDRFTGVCSSACQPGYLTQYCNQSCTAGRYGDNCTDTCGNCLNNKTCDPVNGTCLAGCQPGWQNEKCDINCEDGKYGELCNHNCTNCDGQEVCDKETGKCLEGCVAGWTSDNCSTPCPPSTYGHQCAERCGNCRLNTTCRHTDGRCEAGCAGDYMDDLCKTEELKKDDGNIPLTATVTSILVIIFILAVIAVVIVIIRKRRQRECGHQRKEDNREESQYYSNIERLSFAADPPSSEISADRRREPKNVKPLTAGKPIQESYFSVQGPTDNIYANTQTTASTLDDTVANTDTLQQLEELEDECDHMYRNDESVYATFKASRPHLDNVQRSLRLPKGLTDNHEAAKLPVNVKKNRYYSVLPYDKSRVVLTDGYAEEKATDYINANYISGFGHKKTYIATQGPRDNTVIDFWRMVWQENVKQIVMLTGLIEAGKEQYIFLHEIVLEAYTARDTLIVADDFSKIFDKPINVSKENKRIDQEFQTFLEYQGLILTQLPFQDTVVDFWRLVDGCDVKAIVSLGSDNDQLHVRDACQYWPKDAGTSLTTGPYTLKHKATVSLSNSLTTYVIIVEKKGASSPREVHLLHYRDWDGELPGVMSEFLHFLDTLETLRLKDQKPTPLVVQCLELRKVPASGGITVSAQWDDEAVKIGVIHDRYGDYIIYDLFRVQFDGILSIKEVEDDSGVKVSPEESRGAQLLQQGMAVRLGYDMAQLVLRSCEHLAQEARQVVSAEVAKTDLREQFLRDDLRNLSCWHYKNKEHAII</sequence>
<feature type="domain" description="Tyrosine-protein phosphatase" evidence="4">
    <location>
        <begin position="440"/>
        <end position="756"/>
    </location>
</feature>
<dbReference type="Pfam" id="PF00102">
    <property type="entry name" value="Y_phosphatase"/>
    <property type="match status" value="2"/>
</dbReference>
<dbReference type="InterPro" id="IPR050348">
    <property type="entry name" value="Protein-Tyr_Phosphatase"/>
</dbReference>
<dbReference type="PROSITE" id="PS50055">
    <property type="entry name" value="TYR_PHOSPHATASE_PTP"/>
    <property type="match status" value="1"/>
</dbReference>
<protein>
    <recommendedName>
        <fullName evidence="4">Tyrosine-protein phosphatase domain-containing protein</fullName>
    </recommendedName>
</protein>
<dbReference type="AlphaFoldDB" id="A0A2T7P0I7"/>
<evidence type="ECO:0000259" key="4">
    <source>
        <dbReference type="PROSITE" id="PS50055"/>
    </source>
</evidence>
<name>A0A2T7P0I7_POMCA</name>
<dbReference type="Gene3D" id="3.90.190.10">
    <property type="entry name" value="Protein tyrosine phosphatase superfamily"/>
    <property type="match status" value="2"/>
</dbReference>
<proteinExistence type="predicted"/>
<evidence type="ECO:0000256" key="3">
    <source>
        <dbReference type="SAM" id="SignalP"/>
    </source>
</evidence>
<dbReference type="STRING" id="400727.A0A2T7P0I7"/>
<evidence type="ECO:0000256" key="1">
    <source>
        <dbReference type="SAM" id="MobiDB-lite"/>
    </source>
</evidence>
<dbReference type="Gene3D" id="2.170.300.10">
    <property type="entry name" value="Tie2 ligand-binding domain superfamily"/>
    <property type="match status" value="1"/>
</dbReference>
<feature type="transmembrane region" description="Helical" evidence="2">
    <location>
        <begin position="297"/>
        <end position="321"/>
    </location>
</feature>
<evidence type="ECO:0000256" key="2">
    <source>
        <dbReference type="SAM" id="Phobius"/>
    </source>
</evidence>
<dbReference type="InterPro" id="IPR029021">
    <property type="entry name" value="Prot-tyrosine_phosphatase-like"/>
</dbReference>
<dbReference type="PANTHER" id="PTHR19134:SF449">
    <property type="entry name" value="TYROSINE-PROTEIN PHOSPHATASE 1"/>
    <property type="match status" value="1"/>
</dbReference>
<dbReference type="InterPro" id="IPR000242">
    <property type="entry name" value="PTP_cat"/>
</dbReference>
<dbReference type="EMBL" id="PZQS01000007">
    <property type="protein sequence ID" value="PVD26938.1"/>
    <property type="molecule type" value="Genomic_DNA"/>
</dbReference>